<keyword evidence="5" id="KW-1185">Reference proteome</keyword>
<feature type="region of interest" description="Disordered" evidence="3">
    <location>
        <begin position="636"/>
        <end position="672"/>
    </location>
</feature>
<dbReference type="InterPro" id="IPR026183">
    <property type="entry name" value="Taxilin_fam"/>
</dbReference>
<dbReference type="EMBL" id="BFEA01000015">
    <property type="protein sequence ID" value="GBG60869.1"/>
    <property type="molecule type" value="Genomic_DNA"/>
</dbReference>
<dbReference type="OrthoDB" id="425555at2759"/>
<dbReference type="Pfam" id="PF09728">
    <property type="entry name" value="Taxilin"/>
    <property type="match status" value="1"/>
</dbReference>
<sequence length="672" mass="74716">MEDAGANEGASALTPPKRAGKEDVTPRGQLSDKPGSDLAARISSQSAALMAESSSGEDSASCLTAMDNLVDGERRTGGGNGGVDSEIGRERDGVEGEEEEEEEEEGSEAQAREQEDGRRTKPACHVAAAHAGRAAPTMDDQSPAQEEEEEDSTAVTTGQDEGARAGAGRGGGEGERSSSTMARGTGKDEHVISSRLHDVLESKIAQLETLLSEKSRGGAAGGGEVDEVSRQRSKALRRQGRDLKALMESTESSAEEKLKVLRAKYVEQVNETKQLDREMALLRRKCDLLRKEKDTLSAEATKGQAVKQKLESLCRELQRQNKLVMEDSRRVATEEQQRREELAGRFQSTIQEITVKLEEQGEERIRQIRENEALREKLTQFTQKYEIREEHFQHQLKTKALELQLLHAKLTQQNETTKQEEEKVKLLKEQITSMLKSEAELRGQLSTYGGKFEQFQETLTKSNEVFATFKLEMDKMSKTIRKLEKENSALKAKCGKSDVTIIQLLEERATQTKQMDTLRAQKERLESLCRSLQAELKIALAAANAAAAAAAAQQQQQQQQQEEKGKEEEEKEEEKKGKEEQEEEEKATKESAAVVLAEGPDRAEYEVGVRVYCRLAMTWSFPLLCFELKNVMGERGEEEEMGGGEAVEEEGGDEQKRGEMKFRLLDVADRAE</sequence>
<evidence type="ECO:0000313" key="5">
    <source>
        <dbReference type="Proteomes" id="UP000265515"/>
    </source>
</evidence>
<dbReference type="PANTHER" id="PTHR16127">
    <property type="entry name" value="TAXILIN"/>
    <property type="match status" value="1"/>
</dbReference>
<organism evidence="4 5">
    <name type="scientific">Chara braunii</name>
    <name type="common">Braun's stonewort</name>
    <dbReference type="NCBI Taxonomy" id="69332"/>
    <lineage>
        <taxon>Eukaryota</taxon>
        <taxon>Viridiplantae</taxon>
        <taxon>Streptophyta</taxon>
        <taxon>Charophyceae</taxon>
        <taxon>Charales</taxon>
        <taxon>Characeae</taxon>
        <taxon>Chara</taxon>
    </lineage>
</organism>
<dbReference type="Gramene" id="GBG60869">
    <property type="protein sequence ID" value="GBG60869"/>
    <property type="gene ID" value="CBR_g15990"/>
</dbReference>
<evidence type="ECO:0000313" key="4">
    <source>
        <dbReference type="EMBL" id="GBG60869.1"/>
    </source>
</evidence>
<reference evidence="4 5" key="1">
    <citation type="journal article" date="2018" name="Cell">
        <title>The Chara Genome: Secondary Complexity and Implications for Plant Terrestrialization.</title>
        <authorList>
            <person name="Nishiyama T."/>
            <person name="Sakayama H."/>
            <person name="Vries J.D."/>
            <person name="Buschmann H."/>
            <person name="Saint-Marcoux D."/>
            <person name="Ullrich K.K."/>
            <person name="Haas F.B."/>
            <person name="Vanderstraeten L."/>
            <person name="Becker D."/>
            <person name="Lang D."/>
            <person name="Vosolsobe S."/>
            <person name="Rombauts S."/>
            <person name="Wilhelmsson P.K.I."/>
            <person name="Janitza P."/>
            <person name="Kern R."/>
            <person name="Heyl A."/>
            <person name="Rumpler F."/>
            <person name="Villalobos L.I.A.C."/>
            <person name="Clay J.M."/>
            <person name="Skokan R."/>
            <person name="Toyoda A."/>
            <person name="Suzuki Y."/>
            <person name="Kagoshima H."/>
            <person name="Schijlen E."/>
            <person name="Tajeshwar N."/>
            <person name="Catarino B."/>
            <person name="Hetherington A.J."/>
            <person name="Saltykova A."/>
            <person name="Bonnot C."/>
            <person name="Breuninger H."/>
            <person name="Symeonidi A."/>
            <person name="Radhakrishnan G.V."/>
            <person name="Van Nieuwerburgh F."/>
            <person name="Deforce D."/>
            <person name="Chang C."/>
            <person name="Karol K.G."/>
            <person name="Hedrich R."/>
            <person name="Ulvskov P."/>
            <person name="Glockner G."/>
            <person name="Delwiche C.F."/>
            <person name="Petrasek J."/>
            <person name="Van de Peer Y."/>
            <person name="Friml J."/>
            <person name="Beilby M."/>
            <person name="Dolan L."/>
            <person name="Kohara Y."/>
            <person name="Sugano S."/>
            <person name="Fujiyama A."/>
            <person name="Delaux P.-M."/>
            <person name="Quint M."/>
            <person name="TheiBen G."/>
            <person name="Hagemann M."/>
            <person name="Harholt J."/>
            <person name="Dunand C."/>
            <person name="Zachgo S."/>
            <person name="Langdale J."/>
            <person name="Maumus F."/>
            <person name="Straeten D.V.D."/>
            <person name="Gould S.B."/>
            <person name="Rensing S.A."/>
        </authorList>
    </citation>
    <scope>NUCLEOTIDE SEQUENCE [LARGE SCALE GENOMIC DNA]</scope>
    <source>
        <strain evidence="4 5">S276</strain>
    </source>
</reference>
<feature type="region of interest" description="Disordered" evidence="3">
    <location>
        <begin position="212"/>
        <end position="253"/>
    </location>
</feature>
<dbReference type="GO" id="GO:0019905">
    <property type="term" value="F:syntaxin binding"/>
    <property type="evidence" value="ECO:0007669"/>
    <property type="project" value="InterPro"/>
</dbReference>
<feature type="compositionally biased region" description="Basic and acidic residues" evidence="3">
    <location>
        <begin position="110"/>
        <end position="119"/>
    </location>
</feature>
<proteinExistence type="inferred from homology"/>
<feature type="compositionally biased region" description="Low complexity" evidence="3">
    <location>
        <begin position="123"/>
        <end position="135"/>
    </location>
</feature>
<feature type="compositionally biased region" description="Acidic residues" evidence="3">
    <location>
        <begin position="95"/>
        <end position="107"/>
    </location>
</feature>
<accession>A0A388JSS2</accession>
<feature type="compositionally biased region" description="Basic and acidic residues" evidence="3">
    <location>
        <begin position="653"/>
        <end position="672"/>
    </location>
</feature>
<dbReference type="STRING" id="69332.A0A388JSS2"/>
<feature type="compositionally biased region" description="Basic and acidic residues" evidence="3">
    <location>
        <begin position="561"/>
        <end position="579"/>
    </location>
</feature>
<feature type="region of interest" description="Disordered" evidence="3">
    <location>
        <begin position="553"/>
        <end position="593"/>
    </location>
</feature>
<dbReference type="PANTHER" id="PTHR16127:SF13">
    <property type="entry name" value="GH01188P"/>
    <property type="match status" value="1"/>
</dbReference>
<evidence type="ECO:0008006" key="6">
    <source>
        <dbReference type="Google" id="ProtNLM"/>
    </source>
</evidence>
<evidence type="ECO:0000256" key="3">
    <source>
        <dbReference type="SAM" id="MobiDB-lite"/>
    </source>
</evidence>
<feature type="compositionally biased region" description="Polar residues" evidence="3">
    <location>
        <begin position="42"/>
        <end position="62"/>
    </location>
</feature>
<protein>
    <recommendedName>
        <fullName evidence="6">Alpha-taxilin</fullName>
    </recommendedName>
</protein>
<gene>
    <name evidence="4" type="ORF">CBR_g15990</name>
</gene>
<evidence type="ECO:0000256" key="1">
    <source>
        <dbReference type="ARBA" id="ARBA00009550"/>
    </source>
</evidence>
<feature type="coiled-coil region" evidence="2">
    <location>
        <begin position="258"/>
        <end position="327"/>
    </location>
</feature>
<dbReference type="AlphaFoldDB" id="A0A388JSS2"/>
<feature type="compositionally biased region" description="Basic and acidic residues" evidence="3">
    <location>
        <begin position="185"/>
        <end position="194"/>
    </location>
</feature>
<comment type="similarity">
    <text evidence="1">Belongs to the taxilin family.</text>
</comment>
<comment type="caution">
    <text evidence="4">The sequence shown here is derived from an EMBL/GenBank/DDBJ whole genome shotgun (WGS) entry which is preliminary data.</text>
</comment>
<dbReference type="Proteomes" id="UP000265515">
    <property type="component" value="Unassembled WGS sequence"/>
</dbReference>
<feature type="region of interest" description="Disordered" evidence="3">
    <location>
        <begin position="1"/>
        <end position="194"/>
    </location>
</feature>
<evidence type="ECO:0000256" key="2">
    <source>
        <dbReference type="SAM" id="Coils"/>
    </source>
</evidence>
<name>A0A388JSS2_CHABU</name>
<keyword evidence="2" id="KW-0175">Coiled coil</keyword>
<feature type="compositionally biased region" description="Acidic residues" evidence="3">
    <location>
        <begin position="636"/>
        <end position="652"/>
    </location>
</feature>